<dbReference type="InterPro" id="IPR013783">
    <property type="entry name" value="Ig-like_fold"/>
</dbReference>
<dbReference type="PANTHER" id="PTHR45912">
    <property type="entry name" value="CILIA- AND FLAGELLA-ASSOCIATED PROTEIN 47"/>
    <property type="match status" value="1"/>
</dbReference>
<reference evidence="2 3" key="1">
    <citation type="journal article" date="2022" name="bioRxiv">
        <title>Genomics of Preaxostyla Flagellates Illuminates Evolutionary Transitions and the Path Towards Mitochondrial Loss.</title>
        <authorList>
            <person name="Novak L.V.F."/>
            <person name="Treitli S.C."/>
            <person name="Pyrih J."/>
            <person name="Halakuc P."/>
            <person name="Pipaliya S.V."/>
            <person name="Vacek V."/>
            <person name="Brzon O."/>
            <person name="Soukal P."/>
            <person name="Eme L."/>
            <person name="Dacks J.B."/>
            <person name="Karnkowska A."/>
            <person name="Elias M."/>
            <person name="Hampl V."/>
        </authorList>
    </citation>
    <scope>NUCLEOTIDE SEQUENCE [LARGE SCALE GENOMIC DNA]</scope>
    <source>
        <strain evidence="2">NAU3</strain>
        <tissue evidence="2">Gut</tissue>
    </source>
</reference>
<sequence length="766" mass="84927">MFLSRFPQYRTVACLALSLLLFRYSFFLLPFFTDMTNASYSAIEVEMDEMGNAQYQILTLEVDDPTKSSESLVFPAQPTPIVSFTHAMSNSLHHVPNPSLVGPSQIETKPPTVQPASSPTPVTLSVNNQKTPANSRTVSPLVSSPIEAVERTTLQKSSIIHKSFEDMDASVPLSDTVCIHHTRPLKWRIDASNIPEIQADIFQVTPSEGTLANGQEDEFIVSFFPKEEAEYKLSIPLFLNGEKSEYCDITVTALGIKQQLVFEPKELLLLRFLNTSFLASRISVWPESIIEQFGQPLWEVLEAILGEKIPVRPLAEIMQTMTMTGNTTHAAPPVSSVIRTPMSPSTQPVTPTARNRDPQHYSLPQTMSSTPNACRRSSRSCSRNVYVSSRFHYPVPDVNDILFAVHKSQETKETLAVVQHRVDDASSSDHQALRSEQSDSQNPSQRTLQFAVTVSPCFSNPIKATLLYIPKNEGGGQVHPIAMQMVTKVPNPTPSATYSVTTPLYGCAYCEVKNRNPFPNGCALTKQQVQHDTIKLAEKADFCPCRLNTQQLTLINGATGTIQVQFQPISVGVHRCRVMFRDEDQGEFTVEIEEISTIPTPSEPFIIIGQADTASQQEIIFPAKNRRLEAVKAEDSQLEKALFPLLPTPGNSLTYQVESTSPFFSIPKKLQIVLKQPQGLKKALSTADSQKTDTSGGRVRLPFSFRPKQAGEYMCRVVLKSALDIRIFDIKGNSQSPGMEETIDLQTIARKPVSQEIPIANPTLTE</sequence>
<feature type="compositionally biased region" description="Polar residues" evidence="1">
    <location>
        <begin position="342"/>
        <end position="353"/>
    </location>
</feature>
<name>A0ABQ9XZ51_9EUKA</name>
<feature type="region of interest" description="Disordered" evidence="1">
    <location>
        <begin position="420"/>
        <end position="446"/>
    </location>
</feature>
<evidence type="ECO:0000313" key="2">
    <source>
        <dbReference type="EMBL" id="KAK2956760.1"/>
    </source>
</evidence>
<dbReference type="Gene3D" id="2.60.40.10">
    <property type="entry name" value="Immunoglobulins"/>
    <property type="match status" value="1"/>
</dbReference>
<organism evidence="2 3">
    <name type="scientific">Blattamonas nauphoetae</name>
    <dbReference type="NCBI Taxonomy" id="2049346"/>
    <lineage>
        <taxon>Eukaryota</taxon>
        <taxon>Metamonada</taxon>
        <taxon>Preaxostyla</taxon>
        <taxon>Oxymonadida</taxon>
        <taxon>Blattamonas</taxon>
    </lineage>
</organism>
<dbReference type="EMBL" id="JARBJD010000052">
    <property type="protein sequence ID" value="KAK2956760.1"/>
    <property type="molecule type" value="Genomic_DNA"/>
</dbReference>
<keyword evidence="3" id="KW-1185">Reference proteome</keyword>
<feature type="compositionally biased region" description="Polar residues" evidence="1">
    <location>
        <begin position="362"/>
        <end position="372"/>
    </location>
</feature>
<feature type="region of interest" description="Disordered" evidence="1">
    <location>
        <begin position="338"/>
        <end position="375"/>
    </location>
</feature>
<evidence type="ECO:0000313" key="3">
    <source>
        <dbReference type="Proteomes" id="UP001281761"/>
    </source>
</evidence>
<protein>
    <submittedName>
        <fullName evidence="2">Uncharacterized protein</fullName>
    </submittedName>
</protein>
<evidence type="ECO:0000256" key="1">
    <source>
        <dbReference type="SAM" id="MobiDB-lite"/>
    </source>
</evidence>
<feature type="compositionally biased region" description="Polar residues" evidence="1">
    <location>
        <begin position="114"/>
        <end position="139"/>
    </location>
</feature>
<feature type="region of interest" description="Disordered" evidence="1">
    <location>
        <begin position="102"/>
        <end position="139"/>
    </location>
</feature>
<gene>
    <name evidence="2" type="ORF">BLNAU_8213</name>
</gene>
<comment type="caution">
    <text evidence="2">The sequence shown here is derived from an EMBL/GenBank/DDBJ whole genome shotgun (WGS) entry which is preliminary data.</text>
</comment>
<proteinExistence type="predicted"/>
<dbReference type="PANTHER" id="PTHR45912:SF3">
    <property type="entry name" value="CILIA- AND FLAGELLA-ASSOCIATED PROTEIN 47"/>
    <property type="match status" value="1"/>
</dbReference>
<accession>A0ABQ9XZ51</accession>
<dbReference type="Proteomes" id="UP001281761">
    <property type="component" value="Unassembled WGS sequence"/>
</dbReference>